<name>A0A8S5Q939_9CAUD</name>
<reference evidence="1" key="1">
    <citation type="journal article" date="2021" name="Proc. Natl. Acad. Sci. U.S.A.">
        <title>A Catalog of Tens of Thousands of Viruses from Human Metagenomes Reveals Hidden Associations with Chronic Diseases.</title>
        <authorList>
            <person name="Tisza M.J."/>
            <person name="Buck C.B."/>
        </authorList>
    </citation>
    <scope>NUCLEOTIDE SEQUENCE</scope>
    <source>
        <strain evidence="1">Ctu9a31</strain>
    </source>
</reference>
<sequence>MTNYKKQFARSVVPHNINNIIFAKHLSGNTGVLF</sequence>
<protein>
    <submittedName>
        <fullName evidence="1">Uncharacterized protein</fullName>
    </submittedName>
</protein>
<proteinExistence type="predicted"/>
<evidence type="ECO:0000313" key="1">
    <source>
        <dbReference type="EMBL" id="DAE15863.1"/>
    </source>
</evidence>
<accession>A0A8S5Q939</accession>
<dbReference type="EMBL" id="BK015613">
    <property type="protein sequence ID" value="DAE15863.1"/>
    <property type="molecule type" value="Genomic_DNA"/>
</dbReference>
<organism evidence="1">
    <name type="scientific">Siphoviridae sp. ctu9a31</name>
    <dbReference type="NCBI Taxonomy" id="2825712"/>
    <lineage>
        <taxon>Viruses</taxon>
        <taxon>Duplodnaviria</taxon>
        <taxon>Heunggongvirae</taxon>
        <taxon>Uroviricota</taxon>
        <taxon>Caudoviricetes</taxon>
    </lineage>
</organism>